<dbReference type="EMBL" id="GL348719">
    <property type="protein sequence ID" value="EFH43182.1"/>
    <property type="molecule type" value="Genomic_DNA"/>
</dbReference>
<feature type="compositionally biased region" description="Basic and acidic residues" evidence="2">
    <location>
        <begin position="50"/>
        <end position="62"/>
    </location>
</feature>
<evidence type="ECO:0000313" key="3">
    <source>
        <dbReference type="EMBL" id="EFH43182.1"/>
    </source>
</evidence>
<evidence type="ECO:0000313" key="4">
    <source>
        <dbReference type="Proteomes" id="UP000008694"/>
    </source>
</evidence>
<dbReference type="GO" id="GO:0032544">
    <property type="term" value="P:plastid translation"/>
    <property type="evidence" value="ECO:0007669"/>
    <property type="project" value="EnsemblPlants"/>
</dbReference>
<dbReference type="Pfam" id="PF10664">
    <property type="entry name" value="NdhM"/>
    <property type="match status" value="1"/>
</dbReference>
<reference evidence="4" key="1">
    <citation type="journal article" date="2011" name="Nat. Genet.">
        <title>The Arabidopsis lyrata genome sequence and the basis of rapid genome size change.</title>
        <authorList>
            <person name="Hu T.T."/>
            <person name="Pattyn P."/>
            <person name="Bakker E.G."/>
            <person name="Cao J."/>
            <person name="Cheng J.-F."/>
            <person name="Clark R.M."/>
            <person name="Fahlgren N."/>
            <person name="Fawcett J.A."/>
            <person name="Grimwood J."/>
            <person name="Gundlach H."/>
            <person name="Haberer G."/>
            <person name="Hollister J.D."/>
            <person name="Ossowski S."/>
            <person name="Ottilar R.P."/>
            <person name="Salamov A.A."/>
            <person name="Schneeberger K."/>
            <person name="Spannagl M."/>
            <person name="Wang X."/>
            <person name="Yang L."/>
            <person name="Nasrallah M.E."/>
            <person name="Bergelson J."/>
            <person name="Carrington J.C."/>
            <person name="Gaut B.S."/>
            <person name="Schmutz J."/>
            <person name="Mayer K.F.X."/>
            <person name="Van de Peer Y."/>
            <person name="Grigoriev I.V."/>
            <person name="Nordborg M."/>
            <person name="Weigel D."/>
            <person name="Guo Y.-L."/>
        </authorList>
    </citation>
    <scope>NUCLEOTIDE SEQUENCE [LARGE SCALE GENOMIC DNA]</scope>
    <source>
        <strain evidence="4">cv. MN47</strain>
    </source>
</reference>
<proteinExistence type="predicted"/>
<evidence type="ECO:0000256" key="1">
    <source>
        <dbReference type="SAM" id="Coils"/>
    </source>
</evidence>
<dbReference type="GO" id="GO:0009658">
    <property type="term" value="P:chloroplast organization"/>
    <property type="evidence" value="ECO:0007669"/>
    <property type="project" value="EnsemblPlants"/>
</dbReference>
<dbReference type="AlphaFoldDB" id="D7M9M2"/>
<accession>D7M9M2</accession>
<dbReference type="HOGENOM" id="CLU_426028_0_0_1"/>
<dbReference type="Gramene" id="fgenesh1_pm.C_scaffold_7000208">
    <property type="protein sequence ID" value="fgenesh1_pm.C_scaffold_7000208"/>
    <property type="gene ID" value="fgenesh1_pm.C_scaffold_7000208"/>
</dbReference>
<dbReference type="GO" id="GO:0009535">
    <property type="term" value="C:chloroplast thylakoid membrane"/>
    <property type="evidence" value="ECO:0007669"/>
    <property type="project" value="TreeGrafter"/>
</dbReference>
<feature type="coiled-coil region" evidence="1">
    <location>
        <begin position="358"/>
        <end position="385"/>
    </location>
</feature>
<feature type="compositionally biased region" description="Polar residues" evidence="2">
    <location>
        <begin position="36"/>
        <end position="46"/>
    </location>
</feature>
<name>D7M9M2_ARALL</name>
<feature type="region of interest" description="Disordered" evidence="2">
    <location>
        <begin position="36"/>
        <end position="67"/>
    </location>
</feature>
<dbReference type="PANTHER" id="PTHR31755">
    <property type="entry name" value="FOLATE RECEPTOR-LIKE"/>
    <property type="match status" value="1"/>
</dbReference>
<organism evidence="4">
    <name type="scientific">Arabidopsis lyrata subsp. lyrata</name>
    <name type="common">Lyre-leaved rock-cress</name>
    <dbReference type="NCBI Taxonomy" id="81972"/>
    <lineage>
        <taxon>Eukaryota</taxon>
        <taxon>Viridiplantae</taxon>
        <taxon>Streptophyta</taxon>
        <taxon>Embryophyta</taxon>
        <taxon>Tracheophyta</taxon>
        <taxon>Spermatophyta</taxon>
        <taxon>Magnoliopsida</taxon>
        <taxon>eudicotyledons</taxon>
        <taxon>Gunneridae</taxon>
        <taxon>Pentapetalae</taxon>
        <taxon>rosids</taxon>
        <taxon>malvids</taxon>
        <taxon>Brassicales</taxon>
        <taxon>Brassicaceae</taxon>
        <taxon>Camelineae</taxon>
        <taxon>Arabidopsis</taxon>
    </lineage>
</organism>
<dbReference type="PANTHER" id="PTHR31755:SF2">
    <property type="entry name" value="OS08G0320800 PROTEIN"/>
    <property type="match status" value="1"/>
</dbReference>
<dbReference type="InterPro" id="IPR018922">
    <property type="entry name" value="NdhM"/>
</dbReference>
<dbReference type="InterPro" id="IPR040320">
    <property type="entry name" value="At4g37920-like"/>
</dbReference>
<dbReference type="GO" id="GO:0016655">
    <property type="term" value="F:oxidoreductase activity, acting on NAD(P)H, quinone or similar compound as acceptor"/>
    <property type="evidence" value="ECO:0007669"/>
    <property type="project" value="InterPro"/>
</dbReference>
<dbReference type="GO" id="GO:0009941">
    <property type="term" value="C:chloroplast envelope"/>
    <property type="evidence" value="ECO:0007669"/>
    <property type="project" value="TreeGrafter"/>
</dbReference>
<keyword evidence="4" id="KW-1185">Reference proteome</keyword>
<dbReference type="Proteomes" id="UP000008694">
    <property type="component" value="Unassembled WGS sequence"/>
</dbReference>
<dbReference type="eggNOG" id="ENOG502QV44">
    <property type="taxonomic scope" value="Eukaryota"/>
</dbReference>
<gene>
    <name evidence="3" type="ORF">ARALYDRAFT_327981</name>
</gene>
<keyword evidence="1" id="KW-0175">Coiled coil</keyword>
<evidence type="ECO:0000256" key="2">
    <source>
        <dbReference type="SAM" id="MobiDB-lite"/>
    </source>
</evidence>
<dbReference type="GO" id="GO:0009570">
    <property type="term" value="C:chloroplast stroma"/>
    <property type="evidence" value="ECO:0007669"/>
    <property type="project" value="EnsemblPlants"/>
</dbReference>
<dbReference type="STRING" id="81972.D7M9M2"/>
<protein>
    <submittedName>
        <fullName evidence="3">Uncharacterized protein</fullName>
    </submittedName>
</protein>
<sequence length="643" mass="73727">MVASFSYTACTKFSLLHPPMVAQIRPRTTQKTFVVTNPEQDSTLETQETEPIKEEQSTEKMKKQPTPLRPVEKQLNVKSKGMGQFGGQWLSSVTRHVRIYAAYIDPETCEFDQSQMDKLTLILDPTEEFVWDDESCNKVYSYFQELVDHYETPSRRPYNIYTLRLIGSDVEHYIRKMLFDGEIQYNMDARVLNFSMGKPRVQFNTSNIEGGGDEGQKMANLLETSIFFSSADKLISFSSHNSQTHLLPFSAFINGGRKIRKSSTITFASDTVTYSSITSTEVKSFVEDPMEVEVAEGYTMAQFCDKIIDLFLNEKPKVKQWKTYLVLRDEWNKYSVNFYRRCRIRADSETDPILKQKLLSLESKVKKIDEEMEKHNDLLKEIQENPTDINAIAAKRRRDFTGEFFRYVALLSETLDGLEDRDAVARLATRCLSAVSAYDNTLESVETLDSAQAKFDDILNSPSVDAACEKIRSLAKSKELDSSLILLINSAYAAAKESQTVTNEAKDVMYHLYKATKSSLRSITPKEIKLLKYLLNITDPEERFSALATAFSPGDDHEAKDPKALYTTPKELHKWIKIMLDAYHLNKEETDIKEAKQMSQPIVIQRLFILKDTIEDEYLDKKTIVADENPKKEEDTSVEEFLN</sequence>